<dbReference type="GO" id="GO:0006189">
    <property type="term" value="P:'de novo' IMP biosynthetic process"/>
    <property type="evidence" value="ECO:0007669"/>
    <property type="project" value="TreeGrafter"/>
</dbReference>
<dbReference type="PROSITE" id="PS50404">
    <property type="entry name" value="GST_NTER"/>
    <property type="match status" value="1"/>
</dbReference>
<feature type="domain" description="GST N-terminal" evidence="10">
    <location>
        <begin position="450"/>
        <end position="530"/>
    </location>
</feature>
<comment type="caution">
    <text evidence="11">The sequence shown here is derived from an EMBL/GenBank/DDBJ whole genome shotgun (WGS) entry which is preliminary data.</text>
</comment>
<evidence type="ECO:0000256" key="8">
    <source>
        <dbReference type="ARBA" id="ARBA00048475"/>
    </source>
</evidence>
<evidence type="ECO:0000313" key="12">
    <source>
        <dbReference type="Proteomes" id="UP001370490"/>
    </source>
</evidence>
<accession>A0AAN8ZNC0</accession>
<dbReference type="AlphaFoldDB" id="A0AAN8ZNC0"/>
<dbReference type="Pfam" id="PF02798">
    <property type="entry name" value="GST_N"/>
    <property type="match status" value="1"/>
</dbReference>
<evidence type="ECO:0000256" key="2">
    <source>
        <dbReference type="ARBA" id="ARBA00012217"/>
    </source>
</evidence>
<dbReference type="GO" id="GO:0006749">
    <property type="term" value="P:glutathione metabolic process"/>
    <property type="evidence" value="ECO:0007669"/>
    <property type="project" value="InterPro"/>
</dbReference>
<dbReference type="CDD" id="cd01414">
    <property type="entry name" value="SAICAR_synt_Sc"/>
    <property type="match status" value="1"/>
</dbReference>
<comment type="catalytic activity">
    <reaction evidence="8">
        <text>5-amino-1-(5-phospho-D-ribosyl)imidazole-4-carboxylate + L-aspartate + ATP = (2S)-2-[5-amino-1-(5-phospho-beta-D-ribosyl)imidazole-4-carboxamido]succinate + ADP + phosphate + 2 H(+)</text>
        <dbReference type="Rhea" id="RHEA:22628"/>
        <dbReference type="ChEBI" id="CHEBI:15378"/>
        <dbReference type="ChEBI" id="CHEBI:29991"/>
        <dbReference type="ChEBI" id="CHEBI:30616"/>
        <dbReference type="ChEBI" id="CHEBI:43474"/>
        <dbReference type="ChEBI" id="CHEBI:58443"/>
        <dbReference type="ChEBI" id="CHEBI:77657"/>
        <dbReference type="ChEBI" id="CHEBI:456216"/>
        <dbReference type="EC" id="6.3.2.6"/>
    </reaction>
</comment>
<dbReference type="InterPro" id="IPR036249">
    <property type="entry name" value="Thioredoxin-like_sf"/>
</dbReference>
<reference evidence="11 12" key="1">
    <citation type="submission" date="2023-12" db="EMBL/GenBank/DDBJ databases">
        <title>A high-quality genome assembly for Dillenia turbinata (Dilleniales).</title>
        <authorList>
            <person name="Chanderbali A."/>
        </authorList>
    </citation>
    <scope>NUCLEOTIDE SEQUENCE [LARGE SCALE GENOMIC DNA]</scope>
    <source>
        <strain evidence="11">LSX21</strain>
        <tissue evidence="11">Leaf</tissue>
    </source>
</reference>
<dbReference type="EMBL" id="JBAMMX010000005">
    <property type="protein sequence ID" value="KAK6940215.1"/>
    <property type="molecule type" value="Genomic_DNA"/>
</dbReference>
<dbReference type="Gene3D" id="3.30.470.20">
    <property type="entry name" value="ATP-grasp fold, B domain"/>
    <property type="match status" value="1"/>
</dbReference>
<dbReference type="InterPro" id="IPR018236">
    <property type="entry name" value="SAICAR_synthetase_CS"/>
</dbReference>
<dbReference type="SUPFAM" id="SSF52833">
    <property type="entry name" value="Thioredoxin-like"/>
    <property type="match status" value="1"/>
</dbReference>
<dbReference type="GO" id="GO:0005524">
    <property type="term" value="F:ATP binding"/>
    <property type="evidence" value="ECO:0007669"/>
    <property type="project" value="UniProtKB-KW"/>
</dbReference>
<comment type="pathway">
    <text evidence="1">Purine metabolism; IMP biosynthesis via de novo pathway; 5-amino-1-(5-phospho-D-ribosyl)imidazole-4-carboxamide from 5-amino-1-(5-phospho-D-ribosyl)imidazole-4-carboxylate: step 1/2.</text>
</comment>
<dbReference type="GO" id="GO:0004364">
    <property type="term" value="F:glutathione transferase activity"/>
    <property type="evidence" value="ECO:0007669"/>
    <property type="project" value="InterPro"/>
</dbReference>
<dbReference type="InterPro" id="IPR045074">
    <property type="entry name" value="GST_C_Tau"/>
</dbReference>
<dbReference type="FunFam" id="3.30.200.20:FF:000199">
    <property type="entry name" value="Phosphoribosylaminoimidazole-succinocarboxamide synthase"/>
    <property type="match status" value="1"/>
</dbReference>
<evidence type="ECO:0000256" key="7">
    <source>
        <dbReference type="ARBA" id="ARBA00030409"/>
    </source>
</evidence>
<dbReference type="CDD" id="cd03058">
    <property type="entry name" value="GST_N_Tau"/>
    <property type="match status" value="1"/>
</dbReference>
<dbReference type="GO" id="GO:0009570">
    <property type="term" value="C:chloroplast stroma"/>
    <property type="evidence" value="ECO:0007669"/>
    <property type="project" value="TreeGrafter"/>
</dbReference>
<evidence type="ECO:0000256" key="1">
    <source>
        <dbReference type="ARBA" id="ARBA00004672"/>
    </source>
</evidence>
<dbReference type="PROSITE" id="PS01057">
    <property type="entry name" value="SAICAR_SYNTHETASE_1"/>
    <property type="match status" value="1"/>
</dbReference>
<evidence type="ECO:0000256" key="3">
    <source>
        <dbReference type="ARBA" id="ARBA00022598"/>
    </source>
</evidence>
<proteinExistence type="predicted"/>
<dbReference type="PROSITE" id="PS01058">
    <property type="entry name" value="SAICAR_SYNTHETASE_2"/>
    <property type="match status" value="1"/>
</dbReference>
<dbReference type="InterPro" id="IPR028923">
    <property type="entry name" value="SAICAR_synt/ADE2_N"/>
</dbReference>
<gene>
    <name evidence="11" type="ORF">RJ641_029746</name>
</gene>
<dbReference type="SUPFAM" id="SSF56104">
    <property type="entry name" value="SAICAR synthase-like"/>
    <property type="match status" value="2"/>
</dbReference>
<dbReference type="Gene3D" id="1.20.1050.10">
    <property type="match status" value="1"/>
</dbReference>
<evidence type="ECO:0000259" key="10">
    <source>
        <dbReference type="PROSITE" id="PS50404"/>
    </source>
</evidence>
<keyword evidence="12" id="KW-1185">Reference proteome</keyword>
<dbReference type="Gene3D" id="3.30.200.20">
    <property type="entry name" value="Phosphorylase Kinase, domain 1"/>
    <property type="match status" value="1"/>
</dbReference>
<dbReference type="InterPro" id="IPR004045">
    <property type="entry name" value="Glutathione_S-Trfase_N"/>
</dbReference>
<feature type="region of interest" description="Disordered" evidence="9">
    <location>
        <begin position="1"/>
        <end position="24"/>
    </location>
</feature>
<keyword evidence="3" id="KW-0436">Ligase</keyword>
<evidence type="ECO:0000256" key="6">
    <source>
        <dbReference type="ARBA" id="ARBA00022840"/>
    </source>
</evidence>
<dbReference type="Proteomes" id="UP001370490">
    <property type="component" value="Unassembled WGS sequence"/>
</dbReference>
<dbReference type="EC" id="6.3.2.6" evidence="2"/>
<dbReference type="InterPro" id="IPR036282">
    <property type="entry name" value="Glutathione-S-Trfase_C_sf"/>
</dbReference>
<keyword evidence="6" id="KW-0067">ATP-binding</keyword>
<evidence type="ECO:0000256" key="5">
    <source>
        <dbReference type="ARBA" id="ARBA00022755"/>
    </source>
</evidence>
<evidence type="ECO:0000313" key="11">
    <source>
        <dbReference type="EMBL" id="KAK6940215.1"/>
    </source>
</evidence>
<dbReference type="PANTHER" id="PTHR43700:SF1">
    <property type="entry name" value="PHOSPHORIBOSYLAMINOIMIDAZOLE-SUCCINOCARBOXAMIDE SYNTHASE"/>
    <property type="match status" value="1"/>
</dbReference>
<dbReference type="SUPFAM" id="SSF47616">
    <property type="entry name" value="GST C-terminal domain-like"/>
    <property type="match status" value="1"/>
</dbReference>
<keyword evidence="5" id="KW-0658">Purine biosynthesis</keyword>
<dbReference type="PANTHER" id="PTHR43700">
    <property type="entry name" value="PHOSPHORIBOSYLAMINOIMIDAZOLE-SUCCINOCARBOXAMIDE SYNTHASE"/>
    <property type="match status" value="1"/>
</dbReference>
<dbReference type="Gene3D" id="3.40.30.10">
    <property type="entry name" value="Glutaredoxin"/>
    <property type="match status" value="1"/>
</dbReference>
<keyword evidence="4" id="KW-0547">Nucleotide-binding</keyword>
<evidence type="ECO:0000256" key="9">
    <source>
        <dbReference type="SAM" id="MobiDB-lite"/>
    </source>
</evidence>
<dbReference type="CDD" id="cd03185">
    <property type="entry name" value="GST_C_Tau"/>
    <property type="match status" value="1"/>
</dbReference>
<protein>
    <recommendedName>
        <fullName evidence="2">phosphoribosylaminoimidazolesuccinocarboxamide synthase</fullName>
        <ecNumber evidence="2">6.3.2.6</ecNumber>
    </recommendedName>
    <alternativeName>
        <fullName evidence="7">SAICAR synthetase</fullName>
    </alternativeName>
</protein>
<dbReference type="Pfam" id="PF01259">
    <property type="entry name" value="SAICAR_synt"/>
    <property type="match status" value="2"/>
</dbReference>
<evidence type="ECO:0000256" key="4">
    <source>
        <dbReference type="ARBA" id="ARBA00022741"/>
    </source>
</evidence>
<dbReference type="GO" id="GO:0004639">
    <property type="term" value="F:phosphoribosylaminoimidazolesuccinocarboxamide synthase activity"/>
    <property type="evidence" value="ECO:0007669"/>
    <property type="project" value="UniProtKB-EC"/>
</dbReference>
<organism evidence="11 12">
    <name type="scientific">Dillenia turbinata</name>
    <dbReference type="NCBI Taxonomy" id="194707"/>
    <lineage>
        <taxon>Eukaryota</taxon>
        <taxon>Viridiplantae</taxon>
        <taxon>Streptophyta</taxon>
        <taxon>Embryophyta</taxon>
        <taxon>Tracheophyta</taxon>
        <taxon>Spermatophyta</taxon>
        <taxon>Magnoliopsida</taxon>
        <taxon>eudicotyledons</taxon>
        <taxon>Gunneridae</taxon>
        <taxon>Pentapetalae</taxon>
        <taxon>Dilleniales</taxon>
        <taxon>Dilleniaceae</taxon>
        <taxon>Dillenia</taxon>
    </lineage>
</organism>
<name>A0AAN8ZNC0_9MAGN</name>
<sequence>MARFMGGINPSKTLGLTRKDSSSSILPSLPKISPRLSTKLSDKNYKFQRLSVSVMSGQLQSQILKQQQQPSLDGLNSSDRKKEVLKVVNDSLSNCLSETNLDLSIPSLKSKQRGKVRDVYDGGDYLVLVTTDRQSAFDRVLASIPFKGQVLNETSLWWFDRTRHITPNAVVVVPDKNVTIAKKCSVFPVEFVVRGYVTGSTDTSLWTVYNKGIRNYCGNALPDGLVKNQKLPENILTPTTKAADHDVPVTPEEGEKGQKLHMKLDLNHRAPAADDNEFMHDVLFCYYLCMMYYCVLIHIQLSCYRPLHRMTIVKQGLMTQADYDEASRKALSLFEYGQRVAMEHGLILVDTKYEFGKGSDGTILLIDEVHTPDSSRYWIAHSYEEHFQNGLEPENVDKEFLRLWFKEHCNPYEDEVLPDAPDELVSELAWRYVFSVLGTTNMLFQEMAGQGVKLIGFWGSPYALRVKWAIKLKEIEYEYLEEDLLFEKSDMPLKYNPVYKKVPVLVHDEKPIAESLIICVPAIMLASRTTGEAQEKAVKEAREHLKTLESGLAGKRFFGGESIGFVDVAAGWIGIRKLQE</sequence>